<dbReference type="AlphaFoldDB" id="A0AAD8HV37"/>
<feature type="domain" description="Protein kinase" evidence="7">
    <location>
        <begin position="8"/>
        <end position="261"/>
    </location>
</feature>
<comment type="similarity">
    <text evidence="6">Belongs to the protein kinase superfamily.</text>
</comment>
<dbReference type="InterPro" id="IPR017441">
    <property type="entry name" value="Protein_kinase_ATP_BS"/>
</dbReference>
<dbReference type="InterPro" id="IPR011009">
    <property type="entry name" value="Kinase-like_dom_sf"/>
</dbReference>
<accession>A0AAD8HV37</accession>
<dbReference type="Proteomes" id="UP001237642">
    <property type="component" value="Unassembled WGS sequence"/>
</dbReference>
<dbReference type="GO" id="GO:0004674">
    <property type="term" value="F:protein serine/threonine kinase activity"/>
    <property type="evidence" value="ECO:0007669"/>
    <property type="project" value="UniProtKB-KW"/>
</dbReference>
<dbReference type="InterPro" id="IPR052751">
    <property type="entry name" value="Plant_MAPKKK"/>
</dbReference>
<keyword evidence="3" id="KW-0418">Kinase</keyword>
<dbReference type="Pfam" id="PF00069">
    <property type="entry name" value="Pkinase"/>
    <property type="match status" value="1"/>
</dbReference>
<dbReference type="SMART" id="SM00220">
    <property type="entry name" value="S_TKc"/>
    <property type="match status" value="1"/>
</dbReference>
<evidence type="ECO:0000313" key="9">
    <source>
        <dbReference type="Proteomes" id="UP001237642"/>
    </source>
</evidence>
<dbReference type="PANTHER" id="PTHR48011">
    <property type="entry name" value="CCR4-NOT TRANSCRIPTIONAL COMPLEX SUBUNIT CAF120-RELATED"/>
    <property type="match status" value="1"/>
</dbReference>
<keyword evidence="9" id="KW-1185">Reference proteome</keyword>
<dbReference type="InterPro" id="IPR008271">
    <property type="entry name" value="Ser/Thr_kinase_AS"/>
</dbReference>
<evidence type="ECO:0000259" key="7">
    <source>
        <dbReference type="PROSITE" id="PS50011"/>
    </source>
</evidence>
<evidence type="ECO:0000256" key="5">
    <source>
        <dbReference type="PROSITE-ProRule" id="PRU10141"/>
    </source>
</evidence>
<dbReference type="CDD" id="cd06606">
    <property type="entry name" value="STKc_MAPKKK"/>
    <property type="match status" value="1"/>
</dbReference>
<dbReference type="GO" id="GO:0005524">
    <property type="term" value="F:ATP binding"/>
    <property type="evidence" value="ECO:0007669"/>
    <property type="project" value="UniProtKB-UniRule"/>
</dbReference>
<evidence type="ECO:0000256" key="6">
    <source>
        <dbReference type="RuleBase" id="RU000304"/>
    </source>
</evidence>
<name>A0AAD8HV37_9APIA</name>
<gene>
    <name evidence="8" type="ORF">POM88_030137</name>
</gene>
<proteinExistence type="inferred from homology"/>
<organism evidence="8 9">
    <name type="scientific">Heracleum sosnowskyi</name>
    <dbReference type="NCBI Taxonomy" id="360622"/>
    <lineage>
        <taxon>Eukaryota</taxon>
        <taxon>Viridiplantae</taxon>
        <taxon>Streptophyta</taxon>
        <taxon>Embryophyta</taxon>
        <taxon>Tracheophyta</taxon>
        <taxon>Spermatophyta</taxon>
        <taxon>Magnoliopsida</taxon>
        <taxon>eudicotyledons</taxon>
        <taxon>Gunneridae</taxon>
        <taxon>Pentapetalae</taxon>
        <taxon>asterids</taxon>
        <taxon>campanulids</taxon>
        <taxon>Apiales</taxon>
        <taxon>Apiaceae</taxon>
        <taxon>Apioideae</taxon>
        <taxon>apioid superclade</taxon>
        <taxon>Tordylieae</taxon>
        <taxon>Tordyliinae</taxon>
        <taxon>Heracleum</taxon>
    </lineage>
</organism>
<evidence type="ECO:0000256" key="2">
    <source>
        <dbReference type="ARBA" id="ARBA00022741"/>
    </source>
</evidence>
<protein>
    <submittedName>
        <fullName evidence="8">Clathrin, heavy chain</fullName>
    </submittedName>
</protein>
<feature type="binding site" evidence="5">
    <location>
        <position position="37"/>
    </location>
    <ligand>
        <name>ATP</name>
        <dbReference type="ChEBI" id="CHEBI:30616"/>
    </ligand>
</feature>
<evidence type="ECO:0000256" key="1">
    <source>
        <dbReference type="ARBA" id="ARBA00022679"/>
    </source>
</evidence>
<dbReference type="GO" id="GO:0007165">
    <property type="term" value="P:signal transduction"/>
    <property type="evidence" value="ECO:0007669"/>
    <property type="project" value="TreeGrafter"/>
</dbReference>
<reference evidence="8" key="2">
    <citation type="submission" date="2023-05" db="EMBL/GenBank/DDBJ databases">
        <authorList>
            <person name="Schelkunov M.I."/>
        </authorList>
    </citation>
    <scope>NUCLEOTIDE SEQUENCE</scope>
    <source>
        <strain evidence="8">Hsosn_3</strain>
        <tissue evidence="8">Leaf</tissue>
    </source>
</reference>
<dbReference type="PROSITE" id="PS00107">
    <property type="entry name" value="PROTEIN_KINASE_ATP"/>
    <property type="match status" value="1"/>
</dbReference>
<keyword evidence="4 5" id="KW-0067">ATP-binding</keyword>
<keyword evidence="1" id="KW-0808">Transferase</keyword>
<keyword evidence="6" id="KW-0723">Serine/threonine-protein kinase</keyword>
<dbReference type="PROSITE" id="PS50011">
    <property type="entry name" value="PROTEIN_KINASE_DOM"/>
    <property type="match status" value="1"/>
</dbReference>
<dbReference type="EMBL" id="JAUIZM010000007">
    <property type="protein sequence ID" value="KAK1373944.1"/>
    <property type="molecule type" value="Genomic_DNA"/>
</dbReference>
<dbReference type="Gene3D" id="1.10.510.10">
    <property type="entry name" value="Transferase(Phosphotransferase) domain 1"/>
    <property type="match status" value="1"/>
</dbReference>
<dbReference type="PROSITE" id="PS00108">
    <property type="entry name" value="PROTEIN_KINASE_ST"/>
    <property type="match status" value="1"/>
</dbReference>
<comment type="caution">
    <text evidence="8">The sequence shown here is derived from an EMBL/GenBank/DDBJ whole genome shotgun (WGS) entry which is preliminary data.</text>
</comment>
<evidence type="ECO:0000313" key="8">
    <source>
        <dbReference type="EMBL" id="KAK1373944.1"/>
    </source>
</evidence>
<keyword evidence="2 5" id="KW-0547">Nucleotide-binding</keyword>
<dbReference type="InterPro" id="IPR000719">
    <property type="entry name" value="Prot_kinase_dom"/>
</dbReference>
<evidence type="ECO:0000256" key="3">
    <source>
        <dbReference type="ARBA" id="ARBA00022777"/>
    </source>
</evidence>
<dbReference type="SUPFAM" id="SSF56112">
    <property type="entry name" value="Protein kinase-like (PK-like)"/>
    <property type="match status" value="1"/>
</dbReference>
<evidence type="ECO:0000256" key="4">
    <source>
        <dbReference type="ARBA" id="ARBA00022840"/>
    </source>
</evidence>
<reference evidence="8" key="1">
    <citation type="submission" date="2023-02" db="EMBL/GenBank/DDBJ databases">
        <title>Genome of toxic invasive species Heracleum sosnowskyi carries increased number of genes despite the absence of recent whole-genome duplications.</title>
        <authorList>
            <person name="Schelkunov M."/>
            <person name="Shtratnikova V."/>
            <person name="Makarenko M."/>
            <person name="Klepikova A."/>
            <person name="Omelchenko D."/>
            <person name="Novikova G."/>
            <person name="Obukhova E."/>
            <person name="Bogdanov V."/>
            <person name="Penin A."/>
            <person name="Logacheva M."/>
        </authorList>
    </citation>
    <scope>NUCLEOTIDE SEQUENCE</scope>
    <source>
        <strain evidence="8">Hsosn_3</strain>
        <tissue evidence="8">Leaf</tissue>
    </source>
</reference>
<dbReference type="PANTHER" id="PTHR48011:SF7">
    <property type="entry name" value="F10K1.14 PROTEIN"/>
    <property type="match status" value="1"/>
</dbReference>
<dbReference type="FunFam" id="1.10.510.10:FF:001090">
    <property type="entry name" value="Serine threonine protein kinase putative"/>
    <property type="match status" value="1"/>
</dbReference>
<sequence>MESVQGSWLRGSCIGQGSFGTVNLAVDKSDGRVFAVKSVEKTSASSQLIALENEIKILKSLSSPYVVNYLGDDVSKENFAMFRNLHVEYMPGGTAADLAEFPGADVDEGIVSAVTRRVVSALKYVHSLGIVHCDVKGRNVLVGSSKGVAKLADFGSAVELKDWKLPRGSPLWMAPEVIRGEYQGPESDVWSLGCTVIEMVTGKPAWQDRGFDTVFQIGYSDELPKIPAQLSQLGKDFLDKCLRRNCKDRWSCDQLLQHPFLLSSCSSDVDVEVSPRCTLDWLNSNFSDKDDDQDHRLFNFKSNKSKLDSTQKFDSKTSDCFLKNRISSLASKSGAIWEESDGWESVRTLTNEKQQEQGSNSCCGAGKKEKERVIMVVEDSITEETTEKYSVSTVGGEISGGINWEYIDSKDNDNVLPNEIYPKYFSDKFTARAEVVLICPHVFRHENYSYCTSIYNKAMI</sequence>